<keyword evidence="1" id="KW-0732">Signal</keyword>
<reference evidence="4" key="1">
    <citation type="journal article" date="2019" name="Int. J. Syst. Evol. Microbiol.">
        <title>The Global Catalogue of Microorganisms (GCM) 10K type strain sequencing project: providing services to taxonomists for standard genome sequencing and annotation.</title>
        <authorList>
            <consortium name="The Broad Institute Genomics Platform"/>
            <consortium name="The Broad Institute Genome Sequencing Center for Infectious Disease"/>
            <person name="Wu L."/>
            <person name="Ma J."/>
        </authorList>
    </citation>
    <scope>NUCLEOTIDE SEQUENCE [LARGE SCALE GENOMIC DNA]</scope>
    <source>
        <strain evidence="4">KCTC 23299</strain>
    </source>
</reference>
<keyword evidence="4" id="KW-1185">Reference proteome</keyword>
<feature type="signal peptide" evidence="1">
    <location>
        <begin position="1"/>
        <end position="19"/>
    </location>
</feature>
<evidence type="ECO:0000313" key="4">
    <source>
        <dbReference type="Proteomes" id="UP001597511"/>
    </source>
</evidence>
<accession>A0ABW6A6L8</accession>
<feature type="domain" description="DUF4476" evidence="2">
    <location>
        <begin position="151"/>
        <end position="239"/>
    </location>
</feature>
<dbReference type="RefSeq" id="WP_386100403.1">
    <property type="nucleotide sequence ID" value="NZ_JBHUOZ010000003.1"/>
</dbReference>
<dbReference type="Pfam" id="PF14771">
    <property type="entry name" value="DUF4476"/>
    <property type="match status" value="1"/>
</dbReference>
<gene>
    <name evidence="3" type="ORF">ACFS6H_14765</name>
</gene>
<organism evidence="3 4">
    <name type="scientific">Terrimonas rubra</name>
    <dbReference type="NCBI Taxonomy" id="1035890"/>
    <lineage>
        <taxon>Bacteria</taxon>
        <taxon>Pseudomonadati</taxon>
        <taxon>Bacteroidota</taxon>
        <taxon>Chitinophagia</taxon>
        <taxon>Chitinophagales</taxon>
        <taxon>Chitinophagaceae</taxon>
        <taxon>Terrimonas</taxon>
    </lineage>
</organism>
<evidence type="ECO:0000313" key="3">
    <source>
        <dbReference type="EMBL" id="MFD2920984.1"/>
    </source>
</evidence>
<dbReference type="EMBL" id="JBHUOZ010000003">
    <property type="protein sequence ID" value="MFD2920984.1"/>
    <property type="molecule type" value="Genomic_DNA"/>
</dbReference>
<name>A0ABW6A6L8_9BACT</name>
<comment type="caution">
    <text evidence="3">The sequence shown here is derived from an EMBL/GenBank/DDBJ whole genome shotgun (WGS) entry which is preliminary data.</text>
</comment>
<feature type="chain" id="PRO_5045262139" evidence="1">
    <location>
        <begin position="20"/>
        <end position="243"/>
    </location>
</feature>
<evidence type="ECO:0000259" key="2">
    <source>
        <dbReference type="Pfam" id="PF14771"/>
    </source>
</evidence>
<sequence length="243" mass="27764">MKTIFTLLASLLVTVGAMAANVFNASKITVSAAGKEDLRVVVNGKRFETSGNFITIDNLKAGTHTIKVYREKNTGFYNILGKRYEMVYDSRIKINNKTHISISIDRNGRTTMKETAIKNNGRGYGRDHDRTYDYDDGSWGDYPVYTESRGMNSYDFERVVKNIAAEWRESNKIKSATQVVKSNNLTSNQVAQLVTLFSIESYKLELAKIAYSTTVDKQYYDYVIARLNKDSKAELTRYIRNYR</sequence>
<proteinExistence type="predicted"/>
<evidence type="ECO:0000256" key="1">
    <source>
        <dbReference type="SAM" id="SignalP"/>
    </source>
</evidence>
<dbReference type="InterPro" id="IPR028011">
    <property type="entry name" value="DUF4476"/>
</dbReference>
<protein>
    <submittedName>
        <fullName evidence="3">DUF4476 domain-containing protein</fullName>
    </submittedName>
</protein>
<dbReference type="Proteomes" id="UP001597511">
    <property type="component" value="Unassembled WGS sequence"/>
</dbReference>